<reference evidence="2" key="1">
    <citation type="journal article" date="2019" name="Sci. Rep.">
        <title>Draft genome of Tanacetum cinerariifolium, the natural source of mosquito coil.</title>
        <authorList>
            <person name="Yamashiro T."/>
            <person name="Shiraishi A."/>
            <person name="Satake H."/>
            <person name="Nakayama K."/>
        </authorList>
    </citation>
    <scope>NUCLEOTIDE SEQUENCE</scope>
</reference>
<evidence type="ECO:0000313" key="2">
    <source>
        <dbReference type="EMBL" id="GFD42939.1"/>
    </source>
</evidence>
<proteinExistence type="predicted"/>
<sequence length="78" mass="8384">MARLRDLSNVIRAVFSSTLKSFAIMTGNLSSPSKNAYSRWGDEVGSSSTARNTSTSSRRKSLFPNGVRVGEVVETIGS</sequence>
<organism evidence="2">
    <name type="scientific">Tanacetum cinerariifolium</name>
    <name type="common">Dalmatian daisy</name>
    <name type="synonym">Chrysanthemum cinerariifolium</name>
    <dbReference type="NCBI Taxonomy" id="118510"/>
    <lineage>
        <taxon>Eukaryota</taxon>
        <taxon>Viridiplantae</taxon>
        <taxon>Streptophyta</taxon>
        <taxon>Embryophyta</taxon>
        <taxon>Tracheophyta</taxon>
        <taxon>Spermatophyta</taxon>
        <taxon>Magnoliopsida</taxon>
        <taxon>eudicotyledons</taxon>
        <taxon>Gunneridae</taxon>
        <taxon>Pentapetalae</taxon>
        <taxon>asterids</taxon>
        <taxon>campanulids</taxon>
        <taxon>Asterales</taxon>
        <taxon>Asteraceae</taxon>
        <taxon>Asteroideae</taxon>
        <taxon>Anthemideae</taxon>
        <taxon>Anthemidinae</taxon>
        <taxon>Tanacetum</taxon>
    </lineage>
</organism>
<accession>A0A699W8C6</accession>
<dbReference type="AlphaFoldDB" id="A0A699W8C6"/>
<gene>
    <name evidence="2" type="ORF">Tci_914908</name>
</gene>
<evidence type="ECO:0000256" key="1">
    <source>
        <dbReference type="SAM" id="MobiDB-lite"/>
    </source>
</evidence>
<dbReference type="EMBL" id="BKCJ011586371">
    <property type="protein sequence ID" value="GFD42939.1"/>
    <property type="molecule type" value="Genomic_DNA"/>
</dbReference>
<protein>
    <submittedName>
        <fullName evidence="2">Uncharacterized protein</fullName>
    </submittedName>
</protein>
<feature type="compositionally biased region" description="Low complexity" evidence="1">
    <location>
        <begin position="46"/>
        <end position="56"/>
    </location>
</feature>
<feature type="region of interest" description="Disordered" evidence="1">
    <location>
        <begin position="35"/>
        <end position="61"/>
    </location>
</feature>
<name>A0A699W8C6_TANCI</name>
<comment type="caution">
    <text evidence="2">The sequence shown here is derived from an EMBL/GenBank/DDBJ whole genome shotgun (WGS) entry which is preliminary data.</text>
</comment>